<dbReference type="InterPro" id="IPR036282">
    <property type="entry name" value="Glutathione-S-Trfase_C_sf"/>
</dbReference>
<dbReference type="Gene3D" id="1.20.1050.10">
    <property type="match status" value="1"/>
</dbReference>
<dbReference type="InterPro" id="IPR040079">
    <property type="entry name" value="Glutathione_S-Trfase"/>
</dbReference>
<dbReference type="PROSITE" id="PS50405">
    <property type="entry name" value="GST_CTER"/>
    <property type="match status" value="1"/>
</dbReference>
<name>A0A941AS83_9GAMM</name>
<dbReference type="SFLD" id="SFLDG00358">
    <property type="entry name" value="Main_(cytGST)"/>
    <property type="match status" value="1"/>
</dbReference>
<proteinExistence type="predicted"/>
<dbReference type="CDD" id="cd00570">
    <property type="entry name" value="GST_N_family"/>
    <property type="match status" value="1"/>
</dbReference>
<keyword evidence="4" id="KW-1185">Reference proteome</keyword>
<reference evidence="3" key="2">
    <citation type="submission" date="2021-03" db="EMBL/GenBank/DDBJ databases">
        <authorList>
            <person name="Cao W."/>
        </authorList>
    </citation>
    <scope>NUCLEOTIDE SEQUENCE</scope>
    <source>
        <strain evidence="3">110414</strain>
    </source>
</reference>
<reference evidence="3" key="1">
    <citation type="journal article" date="2016" name="Int. J. Syst. Evol. Microbiol.">
        <title>Pseudoxanthomonas helianthi sp. nov., isolated from roots of Jerusalem artichoke (Helianthus tuberosus).</title>
        <authorList>
            <person name="Kittiwongwattana C."/>
            <person name="Thawai C."/>
        </authorList>
    </citation>
    <scope>NUCLEOTIDE SEQUENCE</scope>
    <source>
        <strain evidence="3">110414</strain>
    </source>
</reference>
<dbReference type="Pfam" id="PF13417">
    <property type="entry name" value="GST_N_3"/>
    <property type="match status" value="1"/>
</dbReference>
<protein>
    <submittedName>
        <fullName evidence="3">Glutathione S-transferase family protein</fullName>
    </submittedName>
</protein>
<evidence type="ECO:0000313" key="3">
    <source>
        <dbReference type="EMBL" id="MBP3982952.1"/>
    </source>
</evidence>
<dbReference type="PANTHER" id="PTHR44051:SF8">
    <property type="entry name" value="GLUTATHIONE S-TRANSFERASE GSTA"/>
    <property type="match status" value="1"/>
</dbReference>
<dbReference type="Pfam" id="PF13410">
    <property type="entry name" value="GST_C_2"/>
    <property type="match status" value="1"/>
</dbReference>
<dbReference type="InterPro" id="IPR036249">
    <property type="entry name" value="Thioredoxin-like_sf"/>
</dbReference>
<feature type="domain" description="GST N-terminal" evidence="1">
    <location>
        <begin position="1"/>
        <end position="79"/>
    </location>
</feature>
<accession>A0A941AS83</accession>
<evidence type="ECO:0000313" key="4">
    <source>
        <dbReference type="Proteomes" id="UP000673447"/>
    </source>
</evidence>
<dbReference type="SFLD" id="SFLDS00019">
    <property type="entry name" value="Glutathione_Transferase_(cytos"/>
    <property type="match status" value="1"/>
</dbReference>
<dbReference type="RefSeq" id="WP_210534826.1">
    <property type="nucleotide sequence ID" value="NZ_JAGKTC010000001.1"/>
</dbReference>
<dbReference type="EMBL" id="JAGKTC010000001">
    <property type="protein sequence ID" value="MBP3982952.1"/>
    <property type="molecule type" value="Genomic_DNA"/>
</dbReference>
<comment type="caution">
    <text evidence="3">The sequence shown here is derived from an EMBL/GenBank/DDBJ whole genome shotgun (WGS) entry which is preliminary data.</text>
</comment>
<dbReference type="Gene3D" id="3.40.30.10">
    <property type="entry name" value="Glutaredoxin"/>
    <property type="match status" value="1"/>
</dbReference>
<dbReference type="PROSITE" id="PS50404">
    <property type="entry name" value="GST_NTER"/>
    <property type="match status" value="1"/>
</dbReference>
<organism evidence="3 4">
    <name type="scientific">Pseudoxanthomonas helianthi</name>
    <dbReference type="NCBI Taxonomy" id="1453541"/>
    <lineage>
        <taxon>Bacteria</taxon>
        <taxon>Pseudomonadati</taxon>
        <taxon>Pseudomonadota</taxon>
        <taxon>Gammaproteobacteria</taxon>
        <taxon>Lysobacterales</taxon>
        <taxon>Lysobacteraceae</taxon>
        <taxon>Pseudoxanthomonas</taxon>
    </lineage>
</organism>
<gene>
    <name evidence="3" type="ORF">J5837_00830</name>
</gene>
<dbReference type="PANTHER" id="PTHR44051">
    <property type="entry name" value="GLUTATHIONE S-TRANSFERASE-RELATED"/>
    <property type="match status" value="1"/>
</dbReference>
<dbReference type="Proteomes" id="UP000673447">
    <property type="component" value="Unassembled WGS sequence"/>
</dbReference>
<dbReference type="SUPFAM" id="SSF47616">
    <property type="entry name" value="GST C-terminal domain-like"/>
    <property type="match status" value="1"/>
</dbReference>
<evidence type="ECO:0000259" key="2">
    <source>
        <dbReference type="PROSITE" id="PS50405"/>
    </source>
</evidence>
<sequence length="214" mass="24473">MSLKLYAHPFSSYSQKALIALYENAIPFEYRMLEDADAAREWTELWPIKRFPVLVDGERTVFEATAIIEYLDARHPGPVRMIAGDGVETRMLDRFFDNYVHHPMQKIVLDHLRPEGQRDAYGVGEAREMLDRAYAWLDQRMAGQEWAVDGGFGMADCAAAPALFYADWVHPIGDSFAQARAYRQRLLARPSIARAVDEGRPYRSYFPPGAPDRD</sequence>
<dbReference type="CDD" id="cd00299">
    <property type="entry name" value="GST_C_family"/>
    <property type="match status" value="1"/>
</dbReference>
<evidence type="ECO:0000259" key="1">
    <source>
        <dbReference type="PROSITE" id="PS50404"/>
    </source>
</evidence>
<dbReference type="InterPro" id="IPR004045">
    <property type="entry name" value="Glutathione_S-Trfase_N"/>
</dbReference>
<feature type="domain" description="GST C-terminal" evidence="2">
    <location>
        <begin position="86"/>
        <end position="205"/>
    </location>
</feature>
<dbReference type="InterPro" id="IPR010987">
    <property type="entry name" value="Glutathione-S-Trfase_C-like"/>
</dbReference>
<dbReference type="SUPFAM" id="SSF52833">
    <property type="entry name" value="Thioredoxin-like"/>
    <property type="match status" value="1"/>
</dbReference>
<dbReference type="AlphaFoldDB" id="A0A941AS83"/>